<proteinExistence type="predicted"/>
<name>A0AA40VTQ9_9NOST</name>
<evidence type="ECO:0000313" key="1">
    <source>
        <dbReference type="EMBL" id="MBD6619367.1"/>
    </source>
</evidence>
<comment type="caution">
    <text evidence="1">The sequence shown here is derived from an EMBL/GenBank/DDBJ whole genome shotgun (WGS) entry which is preliminary data.</text>
</comment>
<dbReference type="EMBL" id="VJXY01000040">
    <property type="protein sequence ID" value="MBD6619367.1"/>
    <property type="molecule type" value="Genomic_DNA"/>
</dbReference>
<evidence type="ECO:0000313" key="2">
    <source>
        <dbReference type="Proteomes" id="UP001165986"/>
    </source>
</evidence>
<dbReference type="Proteomes" id="UP001165986">
    <property type="component" value="Unassembled WGS sequence"/>
</dbReference>
<reference evidence="1" key="1">
    <citation type="submission" date="2019-07" db="EMBL/GenBank/DDBJ databases">
        <title>Toxilogical consequences of a new and cryptic species of cyanobacteria (Komarekiella delphini-convector) recovered from the epidermis of a bottlenose dolphin and 1500 ft. in the air.</title>
        <authorList>
            <person name="Brown A.O."/>
            <person name="Dvorak P."/>
            <person name="Villanueva C.D."/>
            <person name="Foss A.J."/>
            <person name="Garvey A.D."/>
            <person name="Gibson Q.A."/>
            <person name="Johansen J.R."/>
            <person name="Casamatta D.A."/>
        </authorList>
    </citation>
    <scope>NUCLEOTIDE SEQUENCE</scope>
    <source>
        <strain evidence="1">SJRDD-AB1</strain>
    </source>
</reference>
<protein>
    <submittedName>
        <fullName evidence="1">Uncharacterized protein</fullName>
    </submittedName>
</protein>
<sequence length="78" mass="8734">MIQQCSVTFPPWRLTPLATLLLWSPLRVGISVGVASRREAVASYRASASRKEGKRPQWLPLEEVQFDGTPSLRDAPRT</sequence>
<dbReference type="RefSeq" id="WP_191760566.1">
    <property type="nucleotide sequence ID" value="NZ_VJXY01000040.1"/>
</dbReference>
<gene>
    <name evidence="1" type="ORF">FNW02_26945</name>
</gene>
<dbReference type="AlphaFoldDB" id="A0AA40VTQ9"/>
<keyword evidence="2" id="KW-1185">Reference proteome</keyword>
<accession>A0AA40VTQ9</accession>
<organism evidence="1 2">
    <name type="scientific">Komarekiella delphini-convector SJRDD-AB1</name>
    <dbReference type="NCBI Taxonomy" id="2593771"/>
    <lineage>
        <taxon>Bacteria</taxon>
        <taxon>Bacillati</taxon>
        <taxon>Cyanobacteriota</taxon>
        <taxon>Cyanophyceae</taxon>
        <taxon>Nostocales</taxon>
        <taxon>Nostocaceae</taxon>
        <taxon>Komarekiella</taxon>
        <taxon>Komarekiella delphini-convector</taxon>
    </lineage>
</organism>